<keyword evidence="2" id="KW-1003">Cell membrane</keyword>
<dbReference type="OrthoDB" id="6252479at2759"/>
<dbReference type="PROSITE" id="PS00232">
    <property type="entry name" value="CADHERIN_1"/>
    <property type="match status" value="1"/>
</dbReference>
<dbReference type="GO" id="GO:0007156">
    <property type="term" value="P:homophilic cell adhesion via plasma membrane adhesion molecules"/>
    <property type="evidence" value="ECO:0007669"/>
    <property type="project" value="InterPro"/>
</dbReference>
<evidence type="ECO:0000256" key="11">
    <source>
        <dbReference type="PROSITE-ProRule" id="PRU00043"/>
    </source>
</evidence>
<keyword evidence="8" id="KW-1133">Transmembrane helix</keyword>
<sequence length="161" mass="17828">MLHPEAGDKAKIMYSISNINSNISVSTYVSINIETGVLSAQRPFDYEKSKEFVLQVSAKDNGSPSLSSNATLLIRIVDQNDNAPKILYPLPENGLVMFEMAPLSSEPGSLITKVVAVDEDSGHNAWLSYHLMQILELGIMESLSNCCYWLLFIYSFSSFPN</sequence>
<keyword evidence="7" id="KW-0130">Cell adhesion</keyword>
<evidence type="ECO:0000256" key="8">
    <source>
        <dbReference type="ARBA" id="ARBA00022989"/>
    </source>
</evidence>
<dbReference type="PANTHER" id="PTHR24028:SF73">
    <property type="entry name" value="PROTOCADHERIN GAMMA-B3-RELATED"/>
    <property type="match status" value="1"/>
</dbReference>
<evidence type="ECO:0000256" key="7">
    <source>
        <dbReference type="ARBA" id="ARBA00022889"/>
    </source>
</evidence>
<keyword evidence="14" id="KW-1185">Reference proteome</keyword>
<dbReference type="InterPro" id="IPR050174">
    <property type="entry name" value="Protocadherin/Cadherin-CA"/>
</dbReference>
<gene>
    <name evidence="13" type="ORF">AB205_0211210</name>
</gene>
<keyword evidence="6 11" id="KW-0106">Calcium</keyword>
<dbReference type="PROSITE" id="PS50268">
    <property type="entry name" value="CADHERIN_2"/>
    <property type="match status" value="1"/>
</dbReference>
<reference evidence="14" key="1">
    <citation type="journal article" date="2017" name="Nat. Commun.">
        <title>The North American bullfrog draft genome provides insight into hormonal regulation of long noncoding RNA.</title>
        <authorList>
            <person name="Hammond S.A."/>
            <person name="Warren R.L."/>
            <person name="Vandervalk B.P."/>
            <person name="Kucuk E."/>
            <person name="Khan H."/>
            <person name="Gibb E.A."/>
            <person name="Pandoh P."/>
            <person name="Kirk H."/>
            <person name="Zhao Y."/>
            <person name="Jones M."/>
            <person name="Mungall A.J."/>
            <person name="Coope R."/>
            <person name="Pleasance S."/>
            <person name="Moore R.A."/>
            <person name="Holt R.A."/>
            <person name="Round J.M."/>
            <person name="Ohora S."/>
            <person name="Walle B.V."/>
            <person name="Veldhoen N."/>
            <person name="Helbing C.C."/>
            <person name="Birol I."/>
        </authorList>
    </citation>
    <scope>NUCLEOTIDE SEQUENCE [LARGE SCALE GENOMIC DNA]</scope>
</reference>
<dbReference type="PRINTS" id="PR00205">
    <property type="entry name" value="CADHERIN"/>
</dbReference>
<dbReference type="PANTHER" id="PTHR24028">
    <property type="entry name" value="CADHERIN-87A"/>
    <property type="match status" value="1"/>
</dbReference>
<name>A0A2G9RH41_AQUCT</name>
<dbReference type="CDD" id="cd11304">
    <property type="entry name" value="Cadherin_repeat"/>
    <property type="match status" value="2"/>
</dbReference>
<dbReference type="SMART" id="SM00112">
    <property type="entry name" value="CA"/>
    <property type="match status" value="1"/>
</dbReference>
<dbReference type="EMBL" id="KV941252">
    <property type="protein sequence ID" value="PIO26533.1"/>
    <property type="molecule type" value="Genomic_DNA"/>
</dbReference>
<dbReference type="FunFam" id="2.60.40.60:FF:000092">
    <property type="entry name" value="Protocadherin 8"/>
    <property type="match status" value="1"/>
</dbReference>
<dbReference type="Proteomes" id="UP000228934">
    <property type="component" value="Unassembled WGS sequence"/>
</dbReference>
<evidence type="ECO:0000256" key="1">
    <source>
        <dbReference type="ARBA" id="ARBA00004251"/>
    </source>
</evidence>
<dbReference type="GO" id="GO:0005886">
    <property type="term" value="C:plasma membrane"/>
    <property type="evidence" value="ECO:0007669"/>
    <property type="project" value="UniProtKB-SubCell"/>
</dbReference>
<feature type="domain" description="Cadherin" evidence="12">
    <location>
        <begin position="3"/>
        <end position="86"/>
    </location>
</feature>
<dbReference type="InterPro" id="IPR015919">
    <property type="entry name" value="Cadherin-like_sf"/>
</dbReference>
<keyword evidence="4" id="KW-0732">Signal</keyword>
<dbReference type="Gene3D" id="2.60.40.60">
    <property type="entry name" value="Cadherins"/>
    <property type="match status" value="2"/>
</dbReference>
<evidence type="ECO:0000256" key="6">
    <source>
        <dbReference type="ARBA" id="ARBA00022837"/>
    </source>
</evidence>
<dbReference type="FunFam" id="2.60.40.60:FF:000004">
    <property type="entry name" value="Protocadherin 1 gamma 2"/>
    <property type="match status" value="1"/>
</dbReference>
<keyword evidence="9" id="KW-0472">Membrane</keyword>
<evidence type="ECO:0000256" key="4">
    <source>
        <dbReference type="ARBA" id="ARBA00022729"/>
    </source>
</evidence>
<evidence type="ECO:0000259" key="12">
    <source>
        <dbReference type="PROSITE" id="PS50268"/>
    </source>
</evidence>
<evidence type="ECO:0000313" key="13">
    <source>
        <dbReference type="EMBL" id="PIO26533.1"/>
    </source>
</evidence>
<dbReference type="InterPro" id="IPR020894">
    <property type="entry name" value="Cadherin_CS"/>
</dbReference>
<dbReference type="GO" id="GO:0005509">
    <property type="term" value="F:calcium ion binding"/>
    <property type="evidence" value="ECO:0007669"/>
    <property type="project" value="UniProtKB-UniRule"/>
</dbReference>
<comment type="subcellular location">
    <subcellularLocation>
        <location evidence="1">Cell membrane</location>
        <topology evidence="1">Single-pass type I membrane protein</topology>
    </subcellularLocation>
</comment>
<dbReference type="InterPro" id="IPR002126">
    <property type="entry name" value="Cadherin-like_dom"/>
</dbReference>
<dbReference type="SUPFAM" id="SSF49313">
    <property type="entry name" value="Cadherin-like"/>
    <property type="match status" value="2"/>
</dbReference>
<dbReference type="AlphaFoldDB" id="A0A2G9RH41"/>
<proteinExistence type="predicted"/>
<evidence type="ECO:0000256" key="3">
    <source>
        <dbReference type="ARBA" id="ARBA00022692"/>
    </source>
</evidence>
<evidence type="ECO:0000256" key="10">
    <source>
        <dbReference type="ARBA" id="ARBA00023180"/>
    </source>
</evidence>
<protein>
    <recommendedName>
        <fullName evidence="12">Cadherin domain-containing protein</fullName>
    </recommendedName>
</protein>
<keyword evidence="10" id="KW-0325">Glycoprotein</keyword>
<organism evidence="13 14">
    <name type="scientific">Aquarana catesbeiana</name>
    <name type="common">American bullfrog</name>
    <name type="synonym">Rana catesbeiana</name>
    <dbReference type="NCBI Taxonomy" id="8400"/>
    <lineage>
        <taxon>Eukaryota</taxon>
        <taxon>Metazoa</taxon>
        <taxon>Chordata</taxon>
        <taxon>Craniata</taxon>
        <taxon>Vertebrata</taxon>
        <taxon>Euteleostomi</taxon>
        <taxon>Amphibia</taxon>
        <taxon>Batrachia</taxon>
        <taxon>Anura</taxon>
        <taxon>Neobatrachia</taxon>
        <taxon>Ranoidea</taxon>
        <taxon>Ranidae</taxon>
        <taxon>Aquarana</taxon>
    </lineage>
</organism>
<accession>A0A2G9RH41</accession>
<keyword evidence="5" id="KW-0677">Repeat</keyword>
<evidence type="ECO:0000256" key="9">
    <source>
        <dbReference type="ARBA" id="ARBA00023136"/>
    </source>
</evidence>
<keyword evidence="3" id="KW-0812">Transmembrane</keyword>
<evidence type="ECO:0000256" key="2">
    <source>
        <dbReference type="ARBA" id="ARBA00022475"/>
    </source>
</evidence>
<evidence type="ECO:0000313" key="14">
    <source>
        <dbReference type="Proteomes" id="UP000228934"/>
    </source>
</evidence>
<dbReference type="Pfam" id="PF00028">
    <property type="entry name" value="Cadherin"/>
    <property type="match status" value="1"/>
</dbReference>
<evidence type="ECO:0000256" key="5">
    <source>
        <dbReference type="ARBA" id="ARBA00022737"/>
    </source>
</evidence>